<dbReference type="Gene3D" id="3.90.1340.10">
    <property type="entry name" value="Phage tail collar domain"/>
    <property type="match status" value="1"/>
</dbReference>
<evidence type="ECO:0000313" key="3">
    <source>
        <dbReference type="Proteomes" id="UP000819052"/>
    </source>
</evidence>
<proteinExistence type="predicted"/>
<comment type="caution">
    <text evidence="2">The sequence shown here is derived from an EMBL/GenBank/DDBJ whole genome shotgun (WGS) entry which is preliminary data.</text>
</comment>
<dbReference type="SUPFAM" id="SSF88874">
    <property type="entry name" value="Receptor-binding domain of short tail fibre protein gp12"/>
    <property type="match status" value="1"/>
</dbReference>
<gene>
    <name evidence="2" type="ORF">F1609_14070</name>
</gene>
<dbReference type="InterPro" id="IPR037053">
    <property type="entry name" value="Phage_tail_collar_dom_sf"/>
</dbReference>
<organism evidence="2 3">
    <name type="scientific">Massilia aquatica</name>
    <dbReference type="NCBI Taxonomy" id="2609000"/>
    <lineage>
        <taxon>Bacteria</taxon>
        <taxon>Pseudomonadati</taxon>
        <taxon>Pseudomonadota</taxon>
        <taxon>Betaproteobacteria</taxon>
        <taxon>Burkholderiales</taxon>
        <taxon>Oxalobacteraceae</taxon>
        <taxon>Telluria group</taxon>
        <taxon>Massilia</taxon>
    </lineage>
</organism>
<dbReference type="RefSeq" id="WP_167077065.1">
    <property type="nucleotide sequence ID" value="NZ_VVIW01000007.1"/>
</dbReference>
<reference evidence="2 3" key="1">
    <citation type="submission" date="2019-09" db="EMBL/GenBank/DDBJ databases">
        <title>Taxonomy of Antarctic Massilia spp.: description of Massilia rubra sp. nov., Massilia aquatica sp. nov., Massilia mucilaginosa sp. nov., Massilia frigida sp. nov. isolated from streams, lakes and regoliths.</title>
        <authorList>
            <person name="Holochova P."/>
            <person name="Sedlacek I."/>
            <person name="Kralova S."/>
            <person name="Maslanova I."/>
            <person name="Busse H.-J."/>
            <person name="Stankova E."/>
            <person name="Vrbovska V."/>
            <person name="Kovarovic V."/>
            <person name="Bartak M."/>
            <person name="Svec P."/>
            <person name="Pantucek R."/>
        </authorList>
    </citation>
    <scope>NUCLEOTIDE SEQUENCE [LARGE SCALE GENOMIC DNA]</scope>
    <source>
        <strain evidence="2 3">CCM 8693</strain>
    </source>
</reference>
<feature type="domain" description="Phage tail collar" evidence="1">
    <location>
        <begin position="6"/>
        <end position="61"/>
    </location>
</feature>
<protein>
    <submittedName>
        <fullName evidence="2">Phage tail protein</fullName>
    </submittedName>
</protein>
<keyword evidence="3" id="KW-1185">Reference proteome</keyword>
<dbReference type="EMBL" id="VVIW01000007">
    <property type="protein sequence ID" value="NHZ41275.1"/>
    <property type="molecule type" value="Genomic_DNA"/>
</dbReference>
<sequence>MEMFLGTIVPVAFPFAPRGFMTCAGQLLSIAQNSALFSLIGTTYGGDGQNTFALPDLRGRVAVGAALGATGRIPADMGTVAGNATFTAVLNGTGAAAVTLTVANLPAHNHTATFAAGGGGSAATVHVSADVATTSQAARDSYLAAGKAGGPNQPLMYRPDAGKGTVALNAATITGGGASGGTVTVDNTGSGTPLQAPVTVNVTGQIPTVPPFVGVQYIICVEGIFPSRN</sequence>
<evidence type="ECO:0000259" key="1">
    <source>
        <dbReference type="Pfam" id="PF07484"/>
    </source>
</evidence>
<dbReference type="InterPro" id="IPR011083">
    <property type="entry name" value="Phage_tail_collar_dom"/>
</dbReference>
<accession>A0ABX0M8F5</accession>
<dbReference type="Proteomes" id="UP000819052">
    <property type="component" value="Unassembled WGS sequence"/>
</dbReference>
<evidence type="ECO:0000313" key="2">
    <source>
        <dbReference type="EMBL" id="NHZ41275.1"/>
    </source>
</evidence>
<dbReference type="Pfam" id="PF07484">
    <property type="entry name" value="Collar"/>
    <property type="match status" value="1"/>
</dbReference>
<name>A0ABX0M8F5_9BURK</name>